<dbReference type="InterPro" id="IPR016181">
    <property type="entry name" value="Acyl_CoA_acyltransferase"/>
</dbReference>
<dbReference type="Gene3D" id="3.40.630.30">
    <property type="match status" value="1"/>
</dbReference>
<reference evidence="3" key="1">
    <citation type="journal article" date="2019" name="Int. J. Syst. Evol. Microbiol.">
        <title>The Global Catalogue of Microorganisms (GCM) 10K type strain sequencing project: providing services to taxonomists for standard genome sequencing and annotation.</title>
        <authorList>
            <consortium name="The Broad Institute Genomics Platform"/>
            <consortium name="The Broad Institute Genome Sequencing Center for Infectious Disease"/>
            <person name="Wu L."/>
            <person name="Ma J."/>
        </authorList>
    </citation>
    <scope>NUCLEOTIDE SEQUENCE [LARGE SCALE GENOMIC DNA]</scope>
    <source>
        <strain evidence="3">CGMCC 1.12750</strain>
    </source>
</reference>
<evidence type="ECO:0000259" key="1">
    <source>
        <dbReference type="PROSITE" id="PS51186"/>
    </source>
</evidence>
<dbReference type="GO" id="GO:0016746">
    <property type="term" value="F:acyltransferase activity"/>
    <property type="evidence" value="ECO:0007669"/>
    <property type="project" value="UniProtKB-KW"/>
</dbReference>
<dbReference type="InterPro" id="IPR051531">
    <property type="entry name" value="N-acetyltransferase"/>
</dbReference>
<dbReference type="Pfam" id="PF13302">
    <property type="entry name" value="Acetyltransf_3"/>
    <property type="match status" value="1"/>
</dbReference>
<dbReference type="PANTHER" id="PTHR43792">
    <property type="entry name" value="GNAT FAMILY, PUTATIVE (AFU_ORTHOLOGUE AFUA_3G00765)-RELATED-RELATED"/>
    <property type="match status" value="1"/>
</dbReference>
<keyword evidence="3" id="KW-1185">Reference proteome</keyword>
<evidence type="ECO:0000313" key="3">
    <source>
        <dbReference type="Proteomes" id="UP001596516"/>
    </source>
</evidence>
<protein>
    <submittedName>
        <fullName evidence="2">GNAT family N-acetyltransferase</fullName>
        <ecNumber evidence="2">2.3.-.-</ecNumber>
    </submittedName>
</protein>
<proteinExistence type="predicted"/>
<keyword evidence="2" id="KW-0012">Acyltransferase</keyword>
<dbReference type="PANTHER" id="PTHR43792:SF1">
    <property type="entry name" value="N-ACETYLTRANSFERASE DOMAIN-CONTAINING PROTEIN"/>
    <property type="match status" value="1"/>
</dbReference>
<dbReference type="EMBL" id="JBHTFQ010000001">
    <property type="protein sequence ID" value="MFC7703030.1"/>
    <property type="molecule type" value="Genomic_DNA"/>
</dbReference>
<dbReference type="Proteomes" id="UP001596516">
    <property type="component" value="Unassembled WGS sequence"/>
</dbReference>
<gene>
    <name evidence="2" type="ORF">ACFQXB_02335</name>
</gene>
<sequence>MSIALSNTPVLRTERLVLRAPGPQDWESCAAFMASDRARYVGGPLSRDKAWRSFGHLIGHWVLRGWGMFVFCDGARPLGMVGPWFPEGWPEREIGWSVWAPEAEGKGYAAEAARAARDHAFTTLEWNTAVSYIDPPNRRSVALAERLGARLDPQATPLPGGPCLVYRHTASGASA</sequence>
<feature type="domain" description="N-acetyltransferase" evidence="1">
    <location>
        <begin position="16"/>
        <end position="171"/>
    </location>
</feature>
<comment type="caution">
    <text evidence="2">The sequence shown here is derived from an EMBL/GenBank/DDBJ whole genome shotgun (WGS) entry which is preliminary data.</text>
</comment>
<evidence type="ECO:0000313" key="2">
    <source>
        <dbReference type="EMBL" id="MFC7703030.1"/>
    </source>
</evidence>
<dbReference type="EC" id="2.3.-.-" evidence="2"/>
<name>A0ABW2UHH1_9RHOB</name>
<dbReference type="InterPro" id="IPR000182">
    <property type="entry name" value="GNAT_dom"/>
</dbReference>
<dbReference type="SUPFAM" id="SSF55729">
    <property type="entry name" value="Acyl-CoA N-acyltransferases (Nat)"/>
    <property type="match status" value="1"/>
</dbReference>
<accession>A0ABW2UHH1</accession>
<dbReference type="RefSeq" id="WP_377398485.1">
    <property type="nucleotide sequence ID" value="NZ_JBHTFQ010000001.1"/>
</dbReference>
<organism evidence="2 3">
    <name type="scientific">Plastorhodobacter daqingensis</name>
    <dbReference type="NCBI Taxonomy" id="1387281"/>
    <lineage>
        <taxon>Bacteria</taxon>
        <taxon>Pseudomonadati</taxon>
        <taxon>Pseudomonadota</taxon>
        <taxon>Alphaproteobacteria</taxon>
        <taxon>Rhodobacterales</taxon>
        <taxon>Paracoccaceae</taxon>
        <taxon>Plastorhodobacter</taxon>
    </lineage>
</organism>
<keyword evidence="2" id="KW-0808">Transferase</keyword>
<dbReference type="PROSITE" id="PS51186">
    <property type="entry name" value="GNAT"/>
    <property type="match status" value="1"/>
</dbReference>